<dbReference type="SUPFAM" id="SSF53335">
    <property type="entry name" value="S-adenosyl-L-methionine-dependent methyltransferases"/>
    <property type="match status" value="1"/>
</dbReference>
<reference evidence="8" key="1">
    <citation type="submission" date="2020-08" db="EMBL/GenBank/DDBJ databases">
        <title>Pontibacter sp. SD6 16S ribosomal RNA gene Genome sequencing and assembly.</title>
        <authorList>
            <person name="Kang M."/>
        </authorList>
    </citation>
    <scope>NUCLEOTIDE SEQUENCE</scope>
    <source>
        <strain evidence="8">SD6</strain>
    </source>
</reference>
<protein>
    <recommendedName>
        <fullName evidence="7">Protein-L-isoaspartate O-methyltransferase</fullName>
        <ecNumber evidence="7">2.1.1.77</ecNumber>
    </recommendedName>
    <alternativeName>
        <fullName evidence="7">L-isoaspartyl protein carboxyl methyltransferase</fullName>
    </alternativeName>
    <alternativeName>
        <fullName evidence="7">Protein L-isoaspartyl methyltransferase</fullName>
    </alternativeName>
    <alternativeName>
        <fullName evidence="7">Protein-beta-aspartate methyltransferase</fullName>
        <shortName evidence="7">PIMT</shortName>
    </alternativeName>
</protein>
<evidence type="ECO:0000256" key="4">
    <source>
        <dbReference type="ARBA" id="ARBA00022603"/>
    </source>
</evidence>
<keyword evidence="6 7" id="KW-0949">S-adenosyl-L-methionine</keyword>
<organism evidence="8 9">
    <name type="scientific">Pontibacter cellulosilyticus</name>
    <dbReference type="NCBI Taxonomy" id="1720253"/>
    <lineage>
        <taxon>Bacteria</taxon>
        <taxon>Pseudomonadati</taxon>
        <taxon>Bacteroidota</taxon>
        <taxon>Cytophagia</taxon>
        <taxon>Cytophagales</taxon>
        <taxon>Hymenobacteraceae</taxon>
        <taxon>Pontibacter</taxon>
    </lineage>
</organism>
<dbReference type="InterPro" id="IPR029063">
    <property type="entry name" value="SAM-dependent_MTases_sf"/>
</dbReference>
<sequence length="211" mass="23954">MRTTKEEMMEKHLVARGITDQRVLQAMWEVDRVLFVPVEVADHVYEDRALPIGRKQTISQPYMVAYMAQALRLHPDDMVLEIGTGCGYNAAILSRLARHIYSVEVIEWLAHVARENLDMAGIRNVTTRCGDGYAGWPEAAPFDAIILTASPPALPEPLKYQLTIGGRLIAPIRRENQKLIRIVRTGRDMFEERQLMPVQFVPMTGEAQKRS</sequence>
<evidence type="ECO:0000256" key="3">
    <source>
        <dbReference type="ARBA" id="ARBA00022490"/>
    </source>
</evidence>
<dbReference type="GO" id="GO:0030091">
    <property type="term" value="P:protein repair"/>
    <property type="evidence" value="ECO:0007669"/>
    <property type="project" value="UniProtKB-UniRule"/>
</dbReference>
<evidence type="ECO:0000313" key="9">
    <source>
        <dbReference type="Proteomes" id="UP000603640"/>
    </source>
</evidence>
<dbReference type="NCBIfam" id="NF001453">
    <property type="entry name" value="PRK00312.1"/>
    <property type="match status" value="1"/>
</dbReference>
<evidence type="ECO:0000313" key="8">
    <source>
        <dbReference type="EMBL" id="MBC5991922.1"/>
    </source>
</evidence>
<comment type="caution">
    <text evidence="8">The sequence shown here is derived from an EMBL/GenBank/DDBJ whole genome shotgun (WGS) entry which is preliminary data.</text>
</comment>
<dbReference type="EMBL" id="JACRVF010000001">
    <property type="protein sequence ID" value="MBC5991922.1"/>
    <property type="molecule type" value="Genomic_DNA"/>
</dbReference>
<keyword evidence="3 7" id="KW-0963">Cytoplasm</keyword>
<dbReference type="Pfam" id="PF01135">
    <property type="entry name" value="PCMT"/>
    <property type="match status" value="1"/>
</dbReference>
<feature type="active site" evidence="7">
    <location>
        <position position="59"/>
    </location>
</feature>
<dbReference type="EC" id="2.1.1.77" evidence="7"/>
<dbReference type="GO" id="GO:0032259">
    <property type="term" value="P:methylation"/>
    <property type="evidence" value="ECO:0007669"/>
    <property type="project" value="UniProtKB-KW"/>
</dbReference>
<comment type="catalytic activity">
    <reaction evidence="7">
        <text>[protein]-L-isoaspartate + S-adenosyl-L-methionine = [protein]-L-isoaspartate alpha-methyl ester + S-adenosyl-L-homocysteine</text>
        <dbReference type="Rhea" id="RHEA:12705"/>
        <dbReference type="Rhea" id="RHEA-COMP:12143"/>
        <dbReference type="Rhea" id="RHEA-COMP:12144"/>
        <dbReference type="ChEBI" id="CHEBI:57856"/>
        <dbReference type="ChEBI" id="CHEBI:59789"/>
        <dbReference type="ChEBI" id="CHEBI:90596"/>
        <dbReference type="ChEBI" id="CHEBI:90598"/>
        <dbReference type="EC" id="2.1.1.77"/>
    </reaction>
</comment>
<proteinExistence type="inferred from homology"/>
<comment type="function">
    <text evidence="7">Catalyzes the methyl esterification of L-isoaspartyl residues in peptides and proteins that result from spontaneous decomposition of normal L-aspartyl and L-asparaginyl residues. It plays a role in the repair and/or degradation of damaged proteins.</text>
</comment>
<accession>A0A923N6Q6</accession>
<dbReference type="NCBIfam" id="TIGR00080">
    <property type="entry name" value="pimt"/>
    <property type="match status" value="1"/>
</dbReference>
<dbReference type="RefSeq" id="WP_187065896.1">
    <property type="nucleotide sequence ID" value="NZ_JACRVF010000001.1"/>
</dbReference>
<dbReference type="PANTHER" id="PTHR11579">
    <property type="entry name" value="PROTEIN-L-ISOASPARTATE O-METHYLTRANSFERASE"/>
    <property type="match status" value="1"/>
</dbReference>
<dbReference type="PANTHER" id="PTHR11579:SF0">
    <property type="entry name" value="PROTEIN-L-ISOASPARTATE(D-ASPARTATE) O-METHYLTRANSFERASE"/>
    <property type="match status" value="1"/>
</dbReference>
<dbReference type="HAMAP" id="MF_00090">
    <property type="entry name" value="PIMT"/>
    <property type="match status" value="1"/>
</dbReference>
<keyword evidence="9" id="KW-1185">Reference proteome</keyword>
<evidence type="ECO:0000256" key="5">
    <source>
        <dbReference type="ARBA" id="ARBA00022679"/>
    </source>
</evidence>
<name>A0A923N6Q6_9BACT</name>
<comment type="similarity">
    <text evidence="2 7">Belongs to the methyltransferase superfamily. L-isoaspartyl/D-aspartyl protein methyltransferase family.</text>
</comment>
<evidence type="ECO:0000256" key="6">
    <source>
        <dbReference type="ARBA" id="ARBA00022691"/>
    </source>
</evidence>
<keyword evidence="5 7" id="KW-0808">Transferase</keyword>
<dbReference type="InterPro" id="IPR000682">
    <property type="entry name" value="PCMT"/>
</dbReference>
<evidence type="ECO:0000256" key="1">
    <source>
        <dbReference type="ARBA" id="ARBA00004496"/>
    </source>
</evidence>
<comment type="subcellular location">
    <subcellularLocation>
        <location evidence="1 7">Cytoplasm</location>
    </subcellularLocation>
</comment>
<dbReference type="Gene3D" id="3.40.50.150">
    <property type="entry name" value="Vaccinia Virus protein VP39"/>
    <property type="match status" value="1"/>
</dbReference>
<dbReference type="GO" id="GO:0004719">
    <property type="term" value="F:protein-L-isoaspartate (D-aspartate) O-methyltransferase activity"/>
    <property type="evidence" value="ECO:0007669"/>
    <property type="project" value="UniProtKB-UniRule"/>
</dbReference>
<dbReference type="AlphaFoldDB" id="A0A923N6Q6"/>
<evidence type="ECO:0000256" key="7">
    <source>
        <dbReference type="HAMAP-Rule" id="MF_00090"/>
    </source>
</evidence>
<keyword evidence="4 7" id="KW-0489">Methyltransferase</keyword>
<dbReference type="Proteomes" id="UP000603640">
    <property type="component" value="Unassembled WGS sequence"/>
</dbReference>
<gene>
    <name evidence="7" type="primary">pcm</name>
    <name evidence="8" type="ORF">H8S84_03630</name>
</gene>
<dbReference type="CDD" id="cd02440">
    <property type="entry name" value="AdoMet_MTases"/>
    <property type="match status" value="1"/>
</dbReference>
<dbReference type="FunFam" id="3.40.50.150:FF:000010">
    <property type="entry name" value="Protein-L-isoaspartate O-methyltransferase"/>
    <property type="match status" value="1"/>
</dbReference>
<dbReference type="GO" id="GO:0005737">
    <property type="term" value="C:cytoplasm"/>
    <property type="evidence" value="ECO:0007669"/>
    <property type="project" value="UniProtKB-SubCell"/>
</dbReference>
<dbReference type="PROSITE" id="PS01279">
    <property type="entry name" value="PCMT"/>
    <property type="match status" value="1"/>
</dbReference>
<evidence type="ECO:0000256" key="2">
    <source>
        <dbReference type="ARBA" id="ARBA00005369"/>
    </source>
</evidence>